<dbReference type="InterPro" id="IPR045128">
    <property type="entry name" value="PI31-like"/>
</dbReference>
<feature type="domain" description="PI31 proteasome regulator N-terminal" evidence="5">
    <location>
        <begin position="16"/>
        <end position="120"/>
    </location>
</feature>
<reference evidence="6" key="1">
    <citation type="submission" date="2016-12" db="EMBL/GenBank/DDBJ databases">
        <title>An insight into the sialome and mialome of the sand fly, Nyssomyia neivai.</title>
        <authorList>
            <person name="Sebastian V."/>
            <person name="Goulart T.M."/>
            <person name="Oliveira W."/>
            <person name="Calvo E."/>
            <person name="Oliveira L.F."/>
            <person name="Pinto M.C."/>
            <person name="Rosselino A.M."/>
            <person name="Ribeiro J.M."/>
        </authorList>
    </citation>
    <scope>NUCLEOTIDE SEQUENCE</scope>
</reference>
<dbReference type="GO" id="GO:0004866">
    <property type="term" value="F:endopeptidase inhibitor activity"/>
    <property type="evidence" value="ECO:0007669"/>
    <property type="project" value="InterPro"/>
</dbReference>
<feature type="region of interest" description="Disordered" evidence="4">
    <location>
        <begin position="202"/>
        <end position="268"/>
    </location>
</feature>
<dbReference type="PANTHER" id="PTHR13266:SF1">
    <property type="entry name" value="PROTEASOME INHIBITOR PI31 SUBUNIT"/>
    <property type="match status" value="1"/>
</dbReference>
<protein>
    <recommendedName>
        <fullName evidence="2">Proteasome inhibitor PI31 subunit</fullName>
    </recommendedName>
</protein>
<dbReference type="PANTHER" id="PTHR13266">
    <property type="entry name" value="PROTEASOME INHIBITOR"/>
    <property type="match status" value="1"/>
</dbReference>
<feature type="compositionally biased region" description="Gly residues" evidence="4">
    <location>
        <begin position="209"/>
        <end position="225"/>
    </location>
</feature>
<organism evidence="6">
    <name type="scientific">Nyssomyia neivai</name>
    <dbReference type="NCBI Taxonomy" id="330878"/>
    <lineage>
        <taxon>Eukaryota</taxon>
        <taxon>Metazoa</taxon>
        <taxon>Ecdysozoa</taxon>
        <taxon>Arthropoda</taxon>
        <taxon>Hexapoda</taxon>
        <taxon>Insecta</taxon>
        <taxon>Pterygota</taxon>
        <taxon>Neoptera</taxon>
        <taxon>Endopterygota</taxon>
        <taxon>Diptera</taxon>
        <taxon>Nematocera</taxon>
        <taxon>Psychodoidea</taxon>
        <taxon>Psychodidae</taxon>
        <taxon>Nyssomyia</taxon>
    </lineage>
</organism>
<dbReference type="Gene3D" id="3.40.1000.30">
    <property type="match status" value="1"/>
</dbReference>
<evidence type="ECO:0000256" key="4">
    <source>
        <dbReference type="SAM" id="MobiDB-lite"/>
    </source>
</evidence>
<accession>A0A1L8DSK9</accession>
<evidence type="ECO:0000313" key="6">
    <source>
        <dbReference type="EMBL" id="JAV09429.1"/>
    </source>
</evidence>
<dbReference type="InterPro" id="IPR021625">
    <property type="entry name" value="PI31_Prot_N"/>
</dbReference>
<evidence type="ECO:0000256" key="1">
    <source>
        <dbReference type="ARBA" id="ARBA00006405"/>
    </source>
</evidence>
<dbReference type="Pfam" id="PF11566">
    <property type="entry name" value="PI31_Prot_N"/>
    <property type="match status" value="1"/>
</dbReference>
<dbReference type="EMBL" id="GFDF01004655">
    <property type="protein sequence ID" value="JAV09429.1"/>
    <property type="molecule type" value="Transcribed_RNA"/>
</dbReference>
<proteinExistence type="inferred from homology"/>
<evidence type="ECO:0000259" key="5">
    <source>
        <dbReference type="Pfam" id="PF11566"/>
    </source>
</evidence>
<sequence>MDSDYFGWNLLLRTVTRDVQSDFDILVCVIHWYMTRKGFSCLGIGDDKTIVDTEKGTELLPEDWNAQGDVYKLRYLRNGDLYILTAMKTQEVALFHLLSVKDTELTNVQFKVEEIVRGRTGNLPEVLNDPQKVLKKIAEHLLTPKAEQDKREAKRERSRSPPRRNPLLEDRGINTRYADPFNVGRGDLDPLGRLGGGMLFPGPSDPFPRGGGIRDPGFGIPGGLPRGAVPPGARFDPFAPQPTNPRRPGRGNPDYDHLSPPGYDDMFM</sequence>
<feature type="compositionally biased region" description="Basic and acidic residues" evidence="4">
    <location>
        <begin position="146"/>
        <end position="159"/>
    </location>
</feature>
<dbReference type="GO" id="GO:0043161">
    <property type="term" value="P:proteasome-mediated ubiquitin-dependent protein catabolic process"/>
    <property type="evidence" value="ECO:0007669"/>
    <property type="project" value="InterPro"/>
</dbReference>
<feature type="region of interest" description="Disordered" evidence="4">
    <location>
        <begin position="142"/>
        <end position="173"/>
    </location>
</feature>
<keyword evidence="3 6" id="KW-0647">Proteasome</keyword>
<dbReference type="AlphaFoldDB" id="A0A1L8DSK9"/>
<comment type="similarity">
    <text evidence="1">Belongs to the proteasome inhibitor PI31 family.</text>
</comment>
<dbReference type="GO" id="GO:0070628">
    <property type="term" value="F:proteasome binding"/>
    <property type="evidence" value="ECO:0007669"/>
    <property type="project" value="InterPro"/>
</dbReference>
<dbReference type="GO" id="GO:0000502">
    <property type="term" value="C:proteasome complex"/>
    <property type="evidence" value="ECO:0007669"/>
    <property type="project" value="UniProtKB-KW"/>
</dbReference>
<name>A0A1L8DSK9_9DIPT</name>
<evidence type="ECO:0000256" key="3">
    <source>
        <dbReference type="ARBA" id="ARBA00022942"/>
    </source>
</evidence>
<evidence type="ECO:0000256" key="2">
    <source>
        <dbReference type="ARBA" id="ARBA00015575"/>
    </source>
</evidence>